<accession>A0A1A9V710</accession>
<dbReference type="STRING" id="7395.A0A1A9V710"/>
<protein>
    <recommendedName>
        <fullName evidence="4">Peptidase S1 domain-containing protein</fullName>
    </recommendedName>
</protein>
<evidence type="ECO:0000313" key="6">
    <source>
        <dbReference type="Proteomes" id="UP000078200"/>
    </source>
</evidence>
<dbReference type="PROSITE" id="PS00134">
    <property type="entry name" value="TRYPSIN_HIS"/>
    <property type="match status" value="1"/>
</dbReference>
<evidence type="ECO:0000256" key="3">
    <source>
        <dbReference type="RuleBase" id="RU363034"/>
    </source>
</evidence>
<dbReference type="AlphaFoldDB" id="A0A1A9V710"/>
<dbReference type="InterPro" id="IPR043504">
    <property type="entry name" value="Peptidase_S1_PA_chymotrypsin"/>
</dbReference>
<keyword evidence="3" id="KW-0720">Serine protease</keyword>
<keyword evidence="3" id="KW-0645">Protease</keyword>
<dbReference type="Pfam" id="PF00089">
    <property type="entry name" value="Trypsin"/>
    <property type="match status" value="1"/>
</dbReference>
<dbReference type="SUPFAM" id="SSF50494">
    <property type="entry name" value="Trypsin-like serine proteases"/>
    <property type="match status" value="1"/>
</dbReference>
<evidence type="ECO:0000259" key="4">
    <source>
        <dbReference type="PROSITE" id="PS50240"/>
    </source>
</evidence>
<evidence type="ECO:0000313" key="5">
    <source>
        <dbReference type="EnsemblMetazoa" id="GAUT027960-PA"/>
    </source>
</evidence>
<dbReference type="VEuPathDB" id="VectorBase:GAUT027960"/>
<keyword evidence="3" id="KW-0378">Hydrolase</keyword>
<dbReference type="SMART" id="SM00020">
    <property type="entry name" value="Tryp_SPc"/>
    <property type="match status" value="1"/>
</dbReference>
<name>A0A1A9V710_GLOAU</name>
<dbReference type="PRINTS" id="PR00722">
    <property type="entry name" value="CHYMOTRYPSIN"/>
</dbReference>
<sequence length="268" mass="29523">MIFIVKANGRTKYFGSENFCGGTIITPNYILTAAHCVGKMFEISLRFAQCTSVPVTVFSEGDDIKTIRVIAGTRRRLRRTANAQRRRVQRKIIHPEYPRSPGCDIAIMQLKTKLDIDGKHRAIAPLEFDEYPVLGQHCIAAGWGTIYNEGPCPNDILYVKMVVIVVEPSQILLHRPSEYAQAACSGDSGGPLFCRSDLFNGHRGKQSGESQGKALAGIIQTFAKAFGTVPVQCTRLPTQDLPSERVQGASKPKEISIVPPGLTPYWFS</sequence>
<feature type="domain" description="Peptidase S1" evidence="4">
    <location>
        <begin position="1"/>
        <end position="268"/>
    </location>
</feature>
<dbReference type="PANTHER" id="PTHR24256">
    <property type="entry name" value="TRYPTASE-RELATED"/>
    <property type="match status" value="1"/>
</dbReference>
<proteinExistence type="inferred from homology"/>
<dbReference type="GO" id="GO:0004252">
    <property type="term" value="F:serine-type endopeptidase activity"/>
    <property type="evidence" value="ECO:0007669"/>
    <property type="project" value="InterPro"/>
</dbReference>
<dbReference type="InterPro" id="IPR001314">
    <property type="entry name" value="Peptidase_S1A"/>
</dbReference>
<dbReference type="Proteomes" id="UP000078200">
    <property type="component" value="Unassembled WGS sequence"/>
</dbReference>
<dbReference type="InterPro" id="IPR009003">
    <property type="entry name" value="Peptidase_S1_PA"/>
</dbReference>
<dbReference type="InterPro" id="IPR051487">
    <property type="entry name" value="Ser/Thr_Proteases_Immune/Dev"/>
</dbReference>
<dbReference type="InterPro" id="IPR018114">
    <property type="entry name" value="TRYPSIN_HIS"/>
</dbReference>
<comment type="similarity">
    <text evidence="2">Belongs to the peptidase S1 family. CLIP subfamily.</text>
</comment>
<dbReference type="EnsemblMetazoa" id="GAUT027960-RA">
    <property type="protein sequence ID" value="GAUT027960-PA"/>
    <property type="gene ID" value="GAUT027960"/>
</dbReference>
<dbReference type="InterPro" id="IPR033116">
    <property type="entry name" value="TRYPSIN_SER"/>
</dbReference>
<dbReference type="PROSITE" id="PS00135">
    <property type="entry name" value="TRYPSIN_SER"/>
    <property type="match status" value="1"/>
</dbReference>
<evidence type="ECO:0000256" key="2">
    <source>
        <dbReference type="ARBA" id="ARBA00024195"/>
    </source>
</evidence>
<keyword evidence="1" id="KW-1015">Disulfide bond</keyword>
<dbReference type="InterPro" id="IPR001254">
    <property type="entry name" value="Trypsin_dom"/>
</dbReference>
<reference evidence="5" key="1">
    <citation type="submission" date="2020-05" db="UniProtKB">
        <authorList>
            <consortium name="EnsemblMetazoa"/>
        </authorList>
    </citation>
    <scope>IDENTIFICATION</scope>
    <source>
        <strain evidence="5">TTRI</strain>
    </source>
</reference>
<organism evidence="5 6">
    <name type="scientific">Glossina austeni</name>
    <name type="common">Savannah tsetse fly</name>
    <dbReference type="NCBI Taxonomy" id="7395"/>
    <lineage>
        <taxon>Eukaryota</taxon>
        <taxon>Metazoa</taxon>
        <taxon>Ecdysozoa</taxon>
        <taxon>Arthropoda</taxon>
        <taxon>Hexapoda</taxon>
        <taxon>Insecta</taxon>
        <taxon>Pterygota</taxon>
        <taxon>Neoptera</taxon>
        <taxon>Endopterygota</taxon>
        <taxon>Diptera</taxon>
        <taxon>Brachycera</taxon>
        <taxon>Muscomorpha</taxon>
        <taxon>Hippoboscoidea</taxon>
        <taxon>Glossinidae</taxon>
        <taxon>Glossina</taxon>
    </lineage>
</organism>
<evidence type="ECO:0000256" key="1">
    <source>
        <dbReference type="ARBA" id="ARBA00023157"/>
    </source>
</evidence>
<dbReference type="PROSITE" id="PS50240">
    <property type="entry name" value="TRYPSIN_DOM"/>
    <property type="match status" value="1"/>
</dbReference>
<keyword evidence="6" id="KW-1185">Reference proteome</keyword>
<dbReference type="GO" id="GO:0006508">
    <property type="term" value="P:proteolysis"/>
    <property type="evidence" value="ECO:0007669"/>
    <property type="project" value="UniProtKB-KW"/>
</dbReference>
<dbReference type="Gene3D" id="2.40.10.10">
    <property type="entry name" value="Trypsin-like serine proteases"/>
    <property type="match status" value="1"/>
</dbReference>
<dbReference type="CDD" id="cd00190">
    <property type="entry name" value="Tryp_SPc"/>
    <property type="match status" value="1"/>
</dbReference>